<evidence type="ECO:0000256" key="6">
    <source>
        <dbReference type="SAM" id="SignalP"/>
    </source>
</evidence>
<dbReference type="GO" id="GO:0042101">
    <property type="term" value="C:T cell receptor complex"/>
    <property type="evidence" value="ECO:0007669"/>
    <property type="project" value="UniProtKB-KW"/>
</dbReference>
<dbReference type="InterPro" id="IPR013783">
    <property type="entry name" value="Ig-like_fold"/>
</dbReference>
<reference evidence="9" key="1">
    <citation type="submission" date="2015-09" db="EMBL/GenBank/DDBJ databases">
        <authorList>
            <person name="Sai Rama Sridatta P."/>
        </authorList>
    </citation>
    <scope>NUCLEOTIDE SEQUENCE [LARGE SCALE GENOMIC DNA]</scope>
</reference>
<dbReference type="Gene3D" id="2.60.40.10">
    <property type="entry name" value="Immunoglobulins"/>
    <property type="match status" value="1"/>
</dbReference>
<dbReference type="PANTHER" id="PTHR19367:SF18">
    <property type="entry name" value="T CELL RECEPTOR ALPHA VARIABLE 16"/>
    <property type="match status" value="1"/>
</dbReference>
<reference evidence="8" key="3">
    <citation type="submission" date="2025-09" db="UniProtKB">
        <authorList>
            <consortium name="Ensembl"/>
        </authorList>
    </citation>
    <scope>IDENTIFICATION</scope>
</reference>
<dbReference type="InParanoid" id="A0A4W6CEZ8"/>
<dbReference type="PROSITE" id="PS50835">
    <property type="entry name" value="IG_LIKE"/>
    <property type="match status" value="1"/>
</dbReference>
<dbReference type="GeneTree" id="ENSGT01150000287272"/>
<dbReference type="InterPro" id="IPR007110">
    <property type="entry name" value="Ig-like_dom"/>
</dbReference>
<evidence type="ECO:0000256" key="2">
    <source>
        <dbReference type="ARBA" id="ARBA00023130"/>
    </source>
</evidence>
<evidence type="ECO:0000259" key="7">
    <source>
        <dbReference type="PROSITE" id="PS50835"/>
    </source>
</evidence>
<keyword evidence="1 6" id="KW-0732">Signal</keyword>
<evidence type="ECO:0000256" key="5">
    <source>
        <dbReference type="ARBA" id="ARBA00043266"/>
    </source>
</evidence>
<reference evidence="8" key="2">
    <citation type="submission" date="2025-08" db="UniProtKB">
        <authorList>
            <consortium name="Ensembl"/>
        </authorList>
    </citation>
    <scope>IDENTIFICATION</scope>
</reference>
<dbReference type="SUPFAM" id="SSF48726">
    <property type="entry name" value="Immunoglobulin"/>
    <property type="match status" value="1"/>
</dbReference>
<dbReference type="Pfam" id="PF07686">
    <property type="entry name" value="V-set"/>
    <property type="match status" value="1"/>
</dbReference>
<dbReference type="AlphaFoldDB" id="A0A4W6CEZ8"/>
<organism evidence="8 9">
    <name type="scientific">Lates calcarifer</name>
    <name type="common">Barramundi</name>
    <name type="synonym">Holocentrus calcarifer</name>
    <dbReference type="NCBI Taxonomy" id="8187"/>
    <lineage>
        <taxon>Eukaryota</taxon>
        <taxon>Metazoa</taxon>
        <taxon>Chordata</taxon>
        <taxon>Craniata</taxon>
        <taxon>Vertebrata</taxon>
        <taxon>Euteleostomi</taxon>
        <taxon>Actinopterygii</taxon>
        <taxon>Neopterygii</taxon>
        <taxon>Teleostei</taxon>
        <taxon>Neoteleostei</taxon>
        <taxon>Acanthomorphata</taxon>
        <taxon>Carangaria</taxon>
        <taxon>Carangaria incertae sedis</taxon>
        <taxon>Centropomidae</taxon>
        <taxon>Lates</taxon>
    </lineage>
</organism>
<dbReference type="GO" id="GO:0002250">
    <property type="term" value="P:adaptive immune response"/>
    <property type="evidence" value="ECO:0007669"/>
    <property type="project" value="UniProtKB-KW"/>
</dbReference>
<dbReference type="InterPro" id="IPR051287">
    <property type="entry name" value="TCR_variable_region"/>
</dbReference>
<keyword evidence="2" id="KW-1064">Adaptive immunity</keyword>
<dbReference type="InterPro" id="IPR013106">
    <property type="entry name" value="Ig_V-set"/>
</dbReference>
<evidence type="ECO:0000256" key="1">
    <source>
        <dbReference type="ARBA" id="ARBA00022729"/>
    </source>
</evidence>
<dbReference type="Proteomes" id="UP000314980">
    <property type="component" value="Unassembled WGS sequence"/>
</dbReference>
<keyword evidence="4" id="KW-0393">Immunoglobulin domain</keyword>
<keyword evidence="5" id="KW-1279">T cell receptor</keyword>
<keyword evidence="3" id="KW-0675">Receptor</keyword>
<evidence type="ECO:0000256" key="3">
    <source>
        <dbReference type="ARBA" id="ARBA00023170"/>
    </source>
</evidence>
<evidence type="ECO:0000256" key="4">
    <source>
        <dbReference type="ARBA" id="ARBA00023319"/>
    </source>
</evidence>
<protein>
    <recommendedName>
        <fullName evidence="7">Ig-like domain-containing protein</fullName>
    </recommendedName>
</protein>
<feature type="signal peptide" evidence="6">
    <location>
        <begin position="1"/>
        <end position="22"/>
    </location>
</feature>
<accession>A0A4W6CEZ8</accession>
<name>A0A4W6CEZ8_LATCA</name>
<proteinExistence type="predicted"/>
<feature type="domain" description="Ig-like" evidence="7">
    <location>
        <begin position="11"/>
        <end position="117"/>
    </location>
</feature>
<dbReference type="PANTHER" id="PTHR19367">
    <property type="entry name" value="T-CELL RECEPTOR ALPHA CHAIN V REGION"/>
    <property type="match status" value="1"/>
</dbReference>
<dbReference type="SMART" id="SM00406">
    <property type="entry name" value="IGv"/>
    <property type="match status" value="1"/>
</dbReference>
<dbReference type="InterPro" id="IPR036179">
    <property type="entry name" value="Ig-like_dom_sf"/>
</dbReference>
<dbReference type="CDD" id="cd00099">
    <property type="entry name" value="IgV"/>
    <property type="match status" value="1"/>
</dbReference>
<sequence>MLSLHYCGMFPLFLIILKGVSCQQLTPDKDEEFSLEGSSVTLSYKYSKKADGNYYFFWYRQYPGNPPEFLISHIGTGQKISDPVSGLFYEISEDKTEMYLQISSAAVTDSAVYYCAVRPTTIYILHPSILCPDAPSLQHFPGLPGGSSQGVPSLDQVYNLYSMFSVLHCPLKPSQEP</sequence>
<feature type="chain" id="PRO_5021342138" description="Ig-like domain-containing protein" evidence="6">
    <location>
        <begin position="23"/>
        <end position="177"/>
    </location>
</feature>
<dbReference type="Ensembl" id="ENSLCAT00010010365.1">
    <property type="protein sequence ID" value="ENSLCAP00010010139.1"/>
    <property type="gene ID" value="ENSLCAG00010004840.1"/>
</dbReference>
<keyword evidence="9" id="KW-1185">Reference proteome</keyword>
<keyword evidence="5" id="KW-0391">Immunity</keyword>
<evidence type="ECO:0000313" key="8">
    <source>
        <dbReference type="Ensembl" id="ENSLCAP00010010139.1"/>
    </source>
</evidence>
<evidence type="ECO:0000313" key="9">
    <source>
        <dbReference type="Proteomes" id="UP000314980"/>
    </source>
</evidence>